<evidence type="ECO:0000313" key="2">
    <source>
        <dbReference type="EMBL" id="KAH9317039.1"/>
    </source>
</evidence>
<keyword evidence="3" id="KW-1185">Reference proteome</keyword>
<sequence>IPLMVKPTEEAKVEQMVVKTVFVAAEEEQKEEADQQSVLSESSVHDGTLFEGNDDSIQVAQSAIMKESSEEDLAVPTCPVEQQIEEFGLKNFMLEEEFNQEQDCLQ</sequence>
<dbReference type="EMBL" id="JAHRHJ020000004">
    <property type="protein sequence ID" value="KAH9317039.1"/>
    <property type="molecule type" value="Genomic_DNA"/>
</dbReference>
<evidence type="ECO:0000256" key="1">
    <source>
        <dbReference type="SAM" id="MobiDB-lite"/>
    </source>
</evidence>
<name>A0AA38G9H9_TAXCH</name>
<proteinExistence type="predicted"/>
<dbReference type="Proteomes" id="UP000824469">
    <property type="component" value="Unassembled WGS sequence"/>
</dbReference>
<gene>
    <name evidence="2" type="ORF">KI387_018808</name>
</gene>
<feature type="non-terminal residue" evidence="2">
    <location>
        <position position="1"/>
    </location>
</feature>
<feature type="non-terminal residue" evidence="2">
    <location>
        <position position="106"/>
    </location>
</feature>
<evidence type="ECO:0000313" key="3">
    <source>
        <dbReference type="Proteomes" id="UP000824469"/>
    </source>
</evidence>
<comment type="caution">
    <text evidence="2">The sequence shown here is derived from an EMBL/GenBank/DDBJ whole genome shotgun (WGS) entry which is preliminary data.</text>
</comment>
<feature type="region of interest" description="Disordered" evidence="1">
    <location>
        <begin position="29"/>
        <end position="51"/>
    </location>
</feature>
<organism evidence="2 3">
    <name type="scientific">Taxus chinensis</name>
    <name type="common">Chinese yew</name>
    <name type="synonym">Taxus wallichiana var. chinensis</name>
    <dbReference type="NCBI Taxonomy" id="29808"/>
    <lineage>
        <taxon>Eukaryota</taxon>
        <taxon>Viridiplantae</taxon>
        <taxon>Streptophyta</taxon>
        <taxon>Embryophyta</taxon>
        <taxon>Tracheophyta</taxon>
        <taxon>Spermatophyta</taxon>
        <taxon>Pinopsida</taxon>
        <taxon>Pinidae</taxon>
        <taxon>Conifers II</taxon>
        <taxon>Cupressales</taxon>
        <taxon>Taxaceae</taxon>
        <taxon>Taxus</taxon>
    </lineage>
</organism>
<accession>A0AA38G9H9</accession>
<dbReference type="AlphaFoldDB" id="A0AA38G9H9"/>
<reference evidence="2 3" key="1">
    <citation type="journal article" date="2021" name="Nat. Plants">
        <title>The Taxus genome provides insights into paclitaxel biosynthesis.</title>
        <authorList>
            <person name="Xiong X."/>
            <person name="Gou J."/>
            <person name="Liao Q."/>
            <person name="Li Y."/>
            <person name="Zhou Q."/>
            <person name="Bi G."/>
            <person name="Li C."/>
            <person name="Du R."/>
            <person name="Wang X."/>
            <person name="Sun T."/>
            <person name="Guo L."/>
            <person name="Liang H."/>
            <person name="Lu P."/>
            <person name="Wu Y."/>
            <person name="Zhang Z."/>
            <person name="Ro D.K."/>
            <person name="Shang Y."/>
            <person name="Huang S."/>
            <person name="Yan J."/>
        </authorList>
    </citation>
    <scope>NUCLEOTIDE SEQUENCE [LARGE SCALE GENOMIC DNA]</scope>
    <source>
        <strain evidence="2">Ta-2019</strain>
    </source>
</reference>
<protein>
    <submittedName>
        <fullName evidence="2">Uncharacterized protein</fullName>
    </submittedName>
</protein>